<dbReference type="Proteomes" id="UP001211097">
    <property type="component" value="Chromosome"/>
</dbReference>
<dbReference type="AlphaFoldDB" id="A0A9C7CW31"/>
<dbReference type="RefSeq" id="WP_281741963.1">
    <property type="nucleotide sequence ID" value="NZ_AP026973.1"/>
</dbReference>
<organism evidence="2">
    <name type="scientific">Polynucleobacter yangtzensis</name>
    <dbReference type="NCBI Taxonomy" id="1743159"/>
    <lineage>
        <taxon>Bacteria</taxon>
        <taxon>Pseudomonadati</taxon>
        <taxon>Pseudomonadota</taxon>
        <taxon>Betaproteobacteria</taxon>
        <taxon>Burkholderiales</taxon>
        <taxon>Burkholderiaceae</taxon>
        <taxon>Polynucleobacter</taxon>
    </lineage>
</organism>
<feature type="signal peptide" evidence="1">
    <location>
        <begin position="1"/>
        <end position="19"/>
    </location>
</feature>
<sequence>MRKICIALCLSLFASLIHAAVMPIEQPVSQSSVSQTHHQVAAVDNSAHHCDDVASNASDSNSKQPCHGDSYQCCLGLVFISPFAVMAPADFNAIPVSSYSSLALQPMISYIYKPPKS</sequence>
<name>A0A9C7CW31_9BURK</name>
<evidence type="ECO:0008006" key="3">
    <source>
        <dbReference type="Google" id="ProtNLM"/>
    </source>
</evidence>
<feature type="chain" id="PRO_5039601135" description="DUF2946 domain-containing protein" evidence="1">
    <location>
        <begin position="20"/>
        <end position="117"/>
    </location>
</feature>
<evidence type="ECO:0000256" key="1">
    <source>
        <dbReference type="SAM" id="SignalP"/>
    </source>
</evidence>
<proteinExistence type="predicted"/>
<keyword evidence="1" id="KW-0732">Signal</keyword>
<evidence type="ECO:0000313" key="2">
    <source>
        <dbReference type="EMBL" id="BDT77569.1"/>
    </source>
</evidence>
<dbReference type="KEGG" id="pyt:PKF023_13720"/>
<dbReference type="EMBL" id="AP026973">
    <property type="protein sequence ID" value="BDT77569.1"/>
    <property type="molecule type" value="Genomic_DNA"/>
</dbReference>
<gene>
    <name evidence="2" type="ORF">PKF023_13720</name>
</gene>
<protein>
    <recommendedName>
        <fullName evidence="3">DUF2946 domain-containing protein</fullName>
    </recommendedName>
</protein>
<reference evidence="2" key="1">
    <citation type="submission" date="2022-11" db="EMBL/GenBank/DDBJ databases">
        <title>Complete Genome Sequences of three Polynucleobacter sp. Subcluster PnecC Strains KF022, KF023, and KF032 Isolated from a Shallow Eutrophic Lake in Japan.</title>
        <authorList>
            <person name="Ogata Y."/>
            <person name="Watanabe K."/>
            <person name="Takemine S."/>
            <person name="Shindo C."/>
            <person name="Kurokawa R."/>
            <person name="Suda W."/>
        </authorList>
    </citation>
    <scope>NUCLEOTIDE SEQUENCE</scope>
    <source>
        <strain evidence="2">KF023</strain>
    </source>
</reference>
<accession>A0A9C7CW31</accession>